<proteinExistence type="predicted"/>
<reference evidence="1 2" key="1">
    <citation type="submission" date="2014-12" db="EMBL/GenBank/DDBJ databases">
        <title>Genome sequence of Morococcus cerebrosus.</title>
        <authorList>
            <person name="Shin S.-K."/>
            <person name="Yi H."/>
        </authorList>
    </citation>
    <scope>NUCLEOTIDE SEQUENCE [LARGE SCALE GENOMIC DNA]</scope>
    <source>
        <strain evidence="1 2">CIP 81.93</strain>
    </source>
</reference>
<dbReference type="Proteomes" id="UP000031390">
    <property type="component" value="Unassembled WGS sequence"/>
</dbReference>
<evidence type="ECO:0000313" key="2">
    <source>
        <dbReference type="Proteomes" id="UP000031390"/>
    </source>
</evidence>
<accession>A0A0C1E7I9</accession>
<comment type="caution">
    <text evidence="1">The sequence shown here is derived from an EMBL/GenBank/DDBJ whole genome shotgun (WGS) entry which is preliminary data.</text>
</comment>
<sequence>MFYPLRKIKHCLSRKIKYIQTTGIYLLRNECHYTKGRLKISDDLL</sequence>
<dbReference type="EMBL" id="JUFZ01000045">
    <property type="protein sequence ID" value="KIC08124.1"/>
    <property type="molecule type" value="Genomic_DNA"/>
</dbReference>
<dbReference type="AlphaFoldDB" id="A0A0C1E7I9"/>
<name>A0A0C1E7I9_9NEIS</name>
<organism evidence="1 2">
    <name type="scientific">Morococcus cerebrosus</name>
    <dbReference type="NCBI Taxonomy" id="1056807"/>
    <lineage>
        <taxon>Bacteria</taxon>
        <taxon>Pseudomonadati</taxon>
        <taxon>Pseudomonadota</taxon>
        <taxon>Betaproteobacteria</taxon>
        <taxon>Neisseriales</taxon>
        <taxon>Neisseriaceae</taxon>
        <taxon>Morococcus</taxon>
    </lineage>
</organism>
<evidence type="ECO:0000313" key="1">
    <source>
        <dbReference type="EMBL" id="KIC08124.1"/>
    </source>
</evidence>
<gene>
    <name evidence="1" type="ORF">MCC93_12690</name>
</gene>
<protein>
    <submittedName>
        <fullName evidence="1">Uncharacterized protein</fullName>
    </submittedName>
</protein>